<reference evidence="1" key="1">
    <citation type="submission" date="2020-10" db="EMBL/GenBank/DDBJ databases">
        <authorList>
            <person name="Gilroy R."/>
        </authorList>
    </citation>
    <scope>NUCLEOTIDE SEQUENCE</scope>
    <source>
        <strain evidence="1">ChiW17-6978</strain>
    </source>
</reference>
<organism evidence="1 2">
    <name type="scientific">Candidatus Pelethenecus faecipullorum</name>
    <dbReference type="NCBI Taxonomy" id="2840900"/>
    <lineage>
        <taxon>Bacteria</taxon>
        <taxon>Bacillati</taxon>
        <taxon>Mycoplasmatota</taxon>
        <taxon>Mollicutes</taxon>
        <taxon>Candidatus Pelethenecus</taxon>
    </lineage>
</organism>
<evidence type="ECO:0000313" key="2">
    <source>
        <dbReference type="Proteomes" id="UP000886758"/>
    </source>
</evidence>
<sequence>MRFTLAQLRKLSLPYRYEEELDLSEELAGFEDILSSSLCHVKGEIHERGFDTYEIEFQIELDLTMACSVTLESVPYHIETTAKELFSTDPSLEAFPIDGQTLDTKEAVLTNVLIAKPMKVVAPGVEFKDEWEEDEEETVNPAFASLKDLL</sequence>
<proteinExistence type="predicted"/>
<dbReference type="Pfam" id="PF02620">
    <property type="entry name" value="YceD"/>
    <property type="match status" value="1"/>
</dbReference>
<reference evidence="1" key="2">
    <citation type="journal article" date="2021" name="PeerJ">
        <title>Extensive microbial diversity within the chicken gut microbiome revealed by metagenomics and culture.</title>
        <authorList>
            <person name="Gilroy R."/>
            <person name="Ravi A."/>
            <person name="Getino M."/>
            <person name="Pursley I."/>
            <person name="Horton D.L."/>
            <person name="Alikhan N.F."/>
            <person name="Baker D."/>
            <person name="Gharbi K."/>
            <person name="Hall N."/>
            <person name="Watson M."/>
            <person name="Adriaenssens E.M."/>
            <person name="Foster-Nyarko E."/>
            <person name="Jarju S."/>
            <person name="Secka A."/>
            <person name="Antonio M."/>
            <person name="Oren A."/>
            <person name="Chaudhuri R.R."/>
            <person name="La Ragione R."/>
            <person name="Hildebrand F."/>
            <person name="Pallen M.J."/>
        </authorList>
    </citation>
    <scope>NUCLEOTIDE SEQUENCE</scope>
    <source>
        <strain evidence="1">ChiW17-6978</strain>
    </source>
</reference>
<dbReference type="AlphaFoldDB" id="A0A9D1KJZ1"/>
<dbReference type="Proteomes" id="UP000886758">
    <property type="component" value="Unassembled WGS sequence"/>
</dbReference>
<dbReference type="EMBL" id="DVLF01000066">
    <property type="protein sequence ID" value="HIT49789.1"/>
    <property type="molecule type" value="Genomic_DNA"/>
</dbReference>
<gene>
    <name evidence="1" type="ORF">IAD46_02060</name>
</gene>
<evidence type="ECO:0000313" key="1">
    <source>
        <dbReference type="EMBL" id="HIT49789.1"/>
    </source>
</evidence>
<name>A0A9D1KJZ1_9MOLU</name>
<protein>
    <submittedName>
        <fullName evidence="1">DUF177 domain-containing protein</fullName>
    </submittedName>
</protein>
<accession>A0A9D1KJZ1</accession>
<comment type="caution">
    <text evidence="1">The sequence shown here is derived from an EMBL/GenBank/DDBJ whole genome shotgun (WGS) entry which is preliminary data.</text>
</comment>
<dbReference type="InterPro" id="IPR003772">
    <property type="entry name" value="YceD"/>
</dbReference>